<keyword evidence="8" id="KW-1185">Reference proteome</keyword>
<feature type="compositionally biased region" description="Basic residues" evidence="5">
    <location>
        <begin position="685"/>
        <end position="700"/>
    </location>
</feature>
<dbReference type="InterPro" id="IPR050235">
    <property type="entry name" value="CK1_Ser-Thr_kinase"/>
</dbReference>
<accession>A0A1J4K3B6</accession>
<organism evidence="7 8">
    <name type="scientific">Tritrichomonas foetus</name>
    <dbReference type="NCBI Taxonomy" id="1144522"/>
    <lineage>
        <taxon>Eukaryota</taxon>
        <taxon>Metamonada</taxon>
        <taxon>Parabasalia</taxon>
        <taxon>Tritrichomonadida</taxon>
        <taxon>Tritrichomonadidae</taxon>
        <taxon>Tritrichomonas</taxon>
    </lineage>
</organism>
<dbReference type="InterPro" id="IPR000719">
    <property type="entry name" value="Prot_kinase_dom"/>
</dbReference>
<feature type="compositionally biased region" description="Low complexity" evidence="5">
    <location>
        <begin position="455"/>
        <end position="516"/>
    </location>
</feature>
<comment type="caution">
    <text evidence="7">The sequence shown here is derived from an EMBL/GenBank/DDBJ whole genome shotgun (WGS) entry which is preliminary data.</text>
</comment>
<evidence type="ECO:0000256" key="5">
    <source>
        <dbReference type="SAM" id="MobiDB-lite"/>
    </source>
</evidence>
<dbReference type="GO" id="GO:0004674">
    <property type="term" value="F:protein serine/threonine kinase activity"/>
    <property type="evidence" value="ECO:0007669"/>
    <property type="project" value="UniProtKB-EC"/>
</dbReference>
<evidence type="ECO:0000256" key="3">
    <source>
        <dbReference type="ARBA" id="ARBA00022840"/>
    </source>
</evidence>
<dbReference type="InterPro" id="IPR011009">
    <property type="entry name" value="Kinase-like_dom_sf"/>
</dbReference>
<feature type="domain" description="Protein kinase" evidence="6">
    <location>
        <begin position="9"/>
        <end position="346"/>
    </location>
</feature>
<dbReference type="CDD" id="cd14016">
    <property type="entry name" value="STKc_CK1"/>
    <property type="match status" value="1"/>
</dbReference>
<dbReference type="OrthoDB" id="5800476at2759"/>
<name>A0A1J4K3B6_9EUKA</name>
<dbReference type="Pfam" id="PF00069">
    <property type="entry name" value="Pkinase"/>
    <property type="match status" value="1"/>
</dbReference>
<dbReference type="VEuPathDB" id="TrichDB:TRFO_28350"/>
<evidence type="ECO:0000256" key="2">
    <source>
        <dbReference type="ARBA" id="ARBA00022741"/>
    </source>
</evidence>
<dbReference type="GeneID" id="94840830"/>
<evidence type="ECO:0000313" key="7">
    <source>
        <dbReference type="EMBL" id="OHT04236.1"/>
    </source>
</evidence>
<proteinExistence type="predicted"/>
<protein>
    <recommendedName>
        <fullName evidence="1">non-specific serine/threonine protein kinase</fullName>
        <ecNumber evidence="1">2.7.11.1</ecNumber>
    </recommendedName>
</protein>
<gene>
    <name evidence="7" type="ORF">TRFO_28350</name>
</gene>
<dbReference type="PANTHER" id="PTHR11909">
    <property type="entry name" value="CASEIN KINASE-RELATED"/>
    <property type="match status" value="1"/>
</dbReference>
<evidence type="ECO:0000259" key="6">
    <source>
        <dbReference type="PROSITE" id="PS50011"/>
    </source>
</evidence>
<dbReference type="SUPFAM" id="SSF56112">
    <property type="entry name" value="Protein kinase-like (PK-like)"/>
    <property type="match status" value="1"/>
</dbReference>
<feature type="region of interest" description="Disordered" evidence="5">
    <location>
        <begin position="306"/>
        <end position="334"/>
    </location>
</feature>
<feature type="region of interest" description="Disordered" evidence="5">
    <location>
        <begin position="433"/>
        <end position="541"/>
    </location>
</feature>
<evidence type="ECO:0000256" key="1">
    <source>
        <dbReference type="ARBA" id="ARBA00012513"/>
    </source>
</evidence>
<dbReference type="PROSITE" id="PS50011">
    <property type="entry name" value="PROTEIN_KINASE_DOM"/>
    <property type="match status" value="1"/>
</dbReference>
<evidence type="ECO:0000256" key="4">
    <source>
        <dbReference type="PROSITE-ProRule" id="PRU10141"/>
    </source>
</evidence>
<dbReference type="Gene3D" id="1.10.510.10">
    <property type="entry name" value="Transferase(Phosphotransferase) domain 1"/>
    <property type="match status" value="1"/>
</dbReference>
<sequence>MSDIVGGQFRLRRKIGAGSFGEIYSGENIKTHRRVAIKLEDVKCEVPQLGYESKLYAHLQGGTGIPNMHWSGTENGKNIMVMDLLGKSLEDLFIQCNRKFSLKTVLMLADQMISCLEFFHQKNFLHRDIKPDNFVLGLGSNSNQVFIIDYGLAKRYRDQRNHLHVPFSTGKSLTGTARYASVAALRGDEQSRKDDLEAVGYVLMYFLRGSLPWMGSQCKELEEKYKIICDIKAKTSFEDLCEGFPQEFVKCLYMVRNLGFAEAPNYSAYRQLFRDLFIKSNFVYDYKYDWCIDFDIIPPEIPVEIHQPDTRSNPTEEKIDENANPHSSNLEPTDRKSVDAIITPLILETEVSSKLIPITKVIPLNINRNEEPPAVRSRKSFRRIRNIERQSLDIFHKPRELDKETNENHNISTHRLNKLEILQRMEKIDNFDTKIDSTSNNKSDNNRINPCELYNRNNNGNSNGNSNENNNGNSNGNSNGNNPVNSNGNNPVNSNGNNNGNYPVNNINRNHNQSNNEEVKINTQDPIPPKSSDIHELKIPLPKRVRNSDKQVNRTPPPVTVSNILDQKQSKSKAHIKLERNIEYTGFQKKNIMKSTDNILPSKKKEFSATFPANPNNNPPLANSPNCGSNANLNLNTSQNNFNNNNLIDHRNNLSDLRNTSSDFKNGSDGINYIQTNHIPEYGQHNHHHHHHHEKPHHHGMNADNLELNKNYKGSEKLQKPNIGKRSHSSAKFCMLEALNNFDDEENLLKVEKRRNKSFVKNSILQNNEQLHENTINPLISSKAKYSARRRTLNVE</sequence>
<dbReference type="EC" id="2.7.11.1" evidence="1"/>
<feature type="region of interest" description="Disordered" evidence="5">
    <location>
        <begin position="682"/>
        <end position="705"/>
    </location>
</feature>
<dbReference type="AlphaFoldDB" id="A0A1J4K3B6"/>
<dbReference type="SMART" id="SM00220">
    <property type="entry name" value="S_TKc"/>
    <property type="match status" value="1"/>
</dbReference>
<dbReference type="RefSeq" id="XP_068357372.1">
    <property type="nucleotide sequence ID" value="XM_068506126.1"/>
</dbReference>
<evidence type="ECO:0000313" key="8">
    <source>
        <dbReference type="Proteomes" id="UP000179807"/>
    </source>
</evidence>
<dbReference type="Proteomes" id="UP000179807">
    <property type="component" value="Unassembled WGS sequence"/>
</dbReference>
<keyword evidence="2 4" id="KW-0547">Nucleotide-binding</keyword>
<dbReference type="EMBL" id="MLAK01000801">
    <property type="protein sequence ID" value="OHT04236.1"/>
    <property type="molecule type" value="Genomic_DNA"/>
</dbReference>
<feature type="binding site" evidence="4">
    <location>
        <position position="38"/>
    </location>
    <ligand>
        <name>ATP</name>
        <dbReference type="ChEBI" id="CHEBI:30616"/>
    </ligand>
</feature>
<dbReference type="InterPro" id="IPR017441">
    <property type="entry name" value="Protein_kinase_ATP_BS"/>
</dbReference>
<dbReference type="FunFam" id="1.10.510.10:FF:000596">
    <property type="entry name" value="CK1 family protein kinase"/>
    <property type="match status" value="1"/>
</dbReference>
<reference evidence="7" key="1">
    <citation type="submission" date="2016-10" db="EMBL/GenBank/DDBJ databases">
        <authorList>
            <person name="Benchimol M."/>
            <person name="Almeida L.G."/>
            <person name="Vasconcelos A.T."/>
            <person name="Perreira-Neves A."/>
            <person name="Rosa I.A."/>
            <person name="Tasca T."/>
            <person name="Bogo M.R."/>
            <person name="de Souza W."/>
        </authorList>
    </citation>
    <scope>NUCLEOTIDE SEQUENCE [LARGE SCALE GENOMIC DNA]</scope>
    <source>
        <strain evidence="7">K</strain>
    </source>
</reference>
<keyword evidence="3 4" id="KW-0067">ATP-binding</keyword>
<dbReference type="GO" id="GO:0005524">
    <property type="term" value="F:ATP binding"/>
    <property type="evidence" value="ECO:0007669"/>
    <property type="project" value="UniProtKB-UniRule"/>
</dbReference>
<dbReference type="InterPro" id="IPR008271">
    <property type="entry name" value="Ser/Thr_kinase_AS"/>
</dbReference>
<feature type="compositionally biased region" description="Basic and acidic residues" evidence="5">
    <location>
        <begin position="306"/>
        <end position="323"/>
    </location>
</feature>
<feature type="compositionally biased region" description="Polar residues" evidence="5">
    <location>
        <begin position="436"/>
        <end position="448"/>
    </location>
</feature>
<dbReference type="PROSITE" id="PS00107">
    <property type="entry name" value="PROTEIN_KINASE_ATP"/>
    <property type="match status" value="1"/>
</dbReference>
<dbReference type="PROSITE" id="PS00108">
    <property type="entry name" value="PROTEIN_KINASE_ST"/>
    <property type="match status" value="1"/>
</dbReference>